<evidence type="ECO:0000313" key="1">
    <source>
        <dbReference type="EMBL" id="KXZ41183.1"/>
    </source>
</evidence>
<comment type="caution">
    <text evidence="1">The sequence shown here is derived from an EMBL/GenBank/DDBJ whole genome shotgun (WGS) entry which is preliminary data.</text>
</comment>
<dbReference type="Gene3D" id="3.40.50.150">
    <property type="entry name" value="Vaccinia Virus protein VP39"/>
    <property type="match status" value="1"/>
</dbReference>
<sequence>MKVKRNPMPAALWALGIVSAIAMADFILHRLHIQVSTNLFHVSKRNAHHAASCATKLDGLLASNRTFGPGWALDLRLRFRTQQRLQKQLDRYLVSHGVVWVEGNSASYPDQQRTFLALAANPCVRQVCEVGFNAGHSATVWLSAQPGLAVTSFELGVHNYTRVALDFLQSRESHRRRINVTWGNSLHTVPRAATEAPRRPPCDLLVLDGGHDFRTAMGDIINMRALAASPFHVLVVDDVYCSADWCHDPTSALEAAVNNGLVKILKVYRSADGTRGFAVARYNMQP</sequence>
<dbReference type="EMBL" id="LSYV01000674">
    <property type="protein sequence ID" value="KXZ41183.1"/>
    <property type="molecule type" value="Genomic_DNA"/>
</dbReference>
<protein>
    <recommendedName>
        <fullName evidence="3">Class I SAM-dependent methyltransferase</fullName>
    </recommendedName>
</protein>
<organism evidence="1 2">
    <name type="scientific">Gonium pectorale</name>
    <name type="common">Green alga</name>
    <dbReference type="NCBI Taxonomy" id="33097"/>
    <lineage>
        <taxon>Eukaryota</taxon>
        <taxon>Viridiplantae</taxon>
        <taxon>Chlorophyta</taxon>
        <taxon>core chlorophytes</taxon>
        <taxon>Chlorophyceae</taxon>
        <taxon>CS clade</taxon>
        <taxon>Chlamydomonadales</taxon>
        <taxon>Volvocaceae</taxon>
        <taxon>Gonium</taxon>
    </lineage>
</organism>
<dbReference type="Pfam" id="PF13578">
    <property type="entry name" value="Methyltransf_24"/>
    <property type="match status" value="1"/>
</dbReference>
<dbReference type="AlphaFoldDB" id="A0A150FU64"/>
<proteinExistence type="predicted"/>
<evidence type="ECO:0008006" key="3">
    <source>
        <dbReference type="Google" id="ProtNLM"/>
    </source>
</evidence>
<dbReference type="InterPro" id="IPR029063">
    <property type="entry name" value="SAM-dependent_MTases_sf"/>
</dbReference>
<evidence type="ECO:0000313" key="2">
    <source>
        <dbReference type="Proteomes" id="UP000075714"/>
    </source>
</evidence>
<keyword evidence="2" id="KW-1185">Reference proteome</keyword>
<dbReference type="OrthoDB" id="406178at2759"/>
<gene>
    <name evidence="1" type="ORF">GPECTOR_678g812</name>
</gene>
<reference evidence="2" key="1">
    <citation type="journal article" date="2016" name="Nat. Commun.">
        <title>The Gonium pectorale genome demonstrates co-option of cell cycle regulation during the evolution of multicellularity.</title>
        <authorList>
            <person name="Hanschen E.R."/>
            <person name="Marriage T.N."/>
            <person name="Ferris P.J."/>
            <person name="Hamaji T."/>
            <person name="Toyoda A."/>
            <person name="Fujiyama A."/>
            <person name="Neme R."/>
            <person name="Noguchi H."/>
            <person name="Minakuchi Y."/>
            <person name="Suzuki M."/>
            <person name="Kawai-Toyooka H."/>
            <person name="Smith D.R."/>
            <person name="Sparks H."/>
            <person name="Anderson J."/>
            <person name="Bakaric R."/>
            <person name="Luria V."/>
            <person name="Karger A."/>
            <person name="Kirschner M.W."/>
            <person name="Durand P.M."/>
            <person name="Michod R.E."/>
            <person name="Nozaki H."/>
            <person name="Olson B.J."/>
        </authorList>
    </citation>
    <scope>NUCLEOTIDE SEQUENCE [LARGE SCALE GENOMIC DNA]</scope>
    <source>
        <strain evidence="2">NIES-2863</strain>
    </source>
</reference>
<dbReference type="Proteomes" id="UP000075714">
    <property type="component" value="Unassembled WGS sequence"/>
</dbReference>
<dbReference type="SUPFAM" id="SSF53335">
    <property type="entry name" value="S-adenosyl-L-methionine-dependent methyltransferases"/>
    <property type="match status" value="1"/>
</dbReference>
<accession>A0A150FU64</accession>
<name>A0A150FU64_GONPE</name>